<name>A0A2R6NIZ7_9APHY</name>
<sequence>MPHVGCRLEAELHNDHDVGARKFAVCREEVKLVRVDINDFNRSLVFDLDEDPGHDLFT</sequence>
<proteinExistence type="predicted"/>
<keyword evidence="2" id="KW-1185">Reference proteome</keyword>
<gene>
    <name evidence="1" type="ORF">PHLCEN_2v11763</name>
</gene>
<reference evidence="1 2" key="1">
    <citation type="submission" date="2018-02" db="EMBL/GenBank/DDBJ databases">
        <title>Genome sequence of the basidiomycete white-rot fungus Phlebia centrifuga.</title>
        <authorList>
            <person name="Granchi Z."/>
            <person name="Peng M."/>
            <person name="de Vries R.P."/>
            <person name="Hilden K."/>
            <person name="Makela M.R."/>
            <person name="Grigoriev I."/>
            <person name="Riley R."/>
        </authorList>
    </citation>
    <scope>NUCLEOTIDE SEQUENCE [LARGE SCALE GENOMIC DNA]</scope>
    <source>
        <strain evidence="1 2">FBCC195</strain>
    </source>
</reference>
<dbReference type="AlphaFoldDB" id="A0A2R6NIZ7"/>
<accession>A0A2R6NIZ7</accession>
<comment type="caution">
    <text evidence="1">The sequence shown here is derived from an EMBL/GenBank/DDBJ whole genome shotgun (WGS) entry which is preliminary data.</text>
</comment>
<dbReference type="Proteomes" id="UP000186601">
    <property type="component" value="Unassembled WGS sequence"/>
</dbReference>
<evidence type="ECO:0000313" key="2">
    <source>
        <dbReference type="Proteomes" id="UP000186601"/>
    </source>
</evidence>
<evidence type="ECO:0000313" key="1">
    <source>
        <dbReference type="EMBL" id="PSR72357.1"/>
    </source>
</evidence>
<dbReference type="EMBL" id="MLYV02001193">
    <property type="protein sequence ID" value="PSR72357.1"/>
    <property type="molecule type" value="Genomic_DNA"/>
</dbReference>
<protein>
    <submittedName>
        <fullName evidence="1">Uncharacterized protein</fullName>
    </submittedName>
</protein>
<organism evidence="1 2">
    <name type="scientific">Hermanssonia centrifuga</name>
    <dbReference type="NCBI Taxonomy" id="98765"/>
    <lineage>
        <taxon>Eukaryota</taxon>
        <taxon>Fungi</taxon>
        <taxon>Dikarya</taxon>
        <taxon>Basidiomycota</taxon>
        <taxon>Agaricomycotina</taxon>
        <taxon>Agaricomycetes</taxon>
        <taxon>Polyporales</taxon>
        <taxon>Meruliaceae</taxon>
        <taxon>Hermanssonia</taxon>
    </lineage>
</organism>